<sequence>MRHYIIQNYPRGHSSPNHWPNRPAIIITDGPPPPIPVYNASPPRPHRLIRRPSWTTRPADQKPKDEPTLTIYTRDEGGKTYHAFTLPTRLLHTSAYLLPRLTHHSTILPFPCSKPTFEFYESWLLHSHRLSPPPPPPPPPHSPTSYKFYHALLDAYALALSLRDPTFQDHLASTLLSTLRLEPAASRRAPALKKPNPHPPRFVDCLHDTHLLKRLYARSDPTAPIRRLLVDAAVRFAATQDFDEFAWGAEYPCAFLGGLVRGLQRERERLGKGGGRRVRFAEGGAEGGYHCGRDRGEERFGVDECVYHEHRREGRRCWRDDVG</sequence>
<evidence type="ECO:0008006" key="4">
    <source>
        <dbReference type="Google" id="ProtNLM"/>
    </source>
</evidence>
<gene>
    <name evidence="2" type="ORF">BS50DRAFT_668813</name>
</gene>
<accession>A0A2T2NL28</accession>
<protein>
    <recommendedName>
        <fullName evidence="4">BTB domain-containing protein</fullName>
    </recommendedName>
</protein>
<dbReference type="Proteomes" id="UP000240883">
    <property type="component" value="Unassembled WGS sequence"/>
</dbReference>
<dbReference type="AlphaFoldDB" id="A0A2T2NL28"/>
<evidence type="ECO:0000313" key="3">
    <source>
        <dbReference type="Proteomes" id="UP000240883"/>
    </source>
</evidence>
<organism evidence="2 3">
    <name type="scientific">Corynespora cassiicola Philippines</name>
    <dbReference type="NCBI Taxonomy" id="1448308"/>
    <lineage>
        <taxon>Eukaryota</taxon>
        <taxon>Fungi</taxon>
        <taxon>Dikarya</taxon>
        <taxon>Ascomycota</taxon>
        <taxon>Pezizomycotina</taxon>
        <taxon>Dothideomycetes</taxon>
        <taxon>Pleosporomycetidae</taxon>
        <taxon>Pleosporales</taxon>
        <taxon>Corynesporascaceae</taxon>
        <taxon>Corynespora</taxon>
    </lineage>
</organism>
<evidence type="ECO:0000313" key="2">
    <source>
        <dbReference type="EMBL" id="PSN66132.1"/>
    </source>
</evidence>
<proteinExistence type="predicted"/>
<reference evidence="2 3" key="1">
    <citation type="journal article" date="2018" name="Front. Microbiol.">
        <title>Genome-Wide Analysis of Corynespora cassiicola Leaf Fall Disease Putative Effectors.</title>
        <authorList>
            <person name="Lopez D."/>
            <person name="Ribeiro S."/>
            <person name="Label P."/>
            <person name="Fumanal B."/>
            <person name="Venisse J.S."/>
            <person name="Kohler A."/>
            <person name="de Oliveira R.R."/>
            <person name="Labutti K."/>
            <person name="Lipzen A."/>
            <person name="Lail K."/>
            <person name="Bauer D."/>
            <person name="Ohm R.A."/>
            <person name="Barry K.W."/>
            <person name="Spatafora J."/>
            <person name="Grigoriev I.V."/>
            <person name="Martin F.M."/>
            <person name="Pujade-Renaud V."/>
        </authorList>
    </citation>
    <scope>NUCLEOTIDE SEQUENCE [LARGE SCALE GENOMIC DNA]</scope>
    <source>
        <strain evidence="2 3">Philippines</strain>
    </source>
</reference>
<name>A0A2T2NL28_CORCC</name>
<feature type="compositionally biased region" description="Basic and acidic residues" evidence="1">
    <location>
        <begin position="59"/>
        <end position="71"/>
    </location>
</feature>
<dbReference type="EMBL" id="KZ678136">
    <property type="protein sequence ID" value="PSN66132.1"/>
    <property type="molecule type" value="Genomic_DNA"/>
</dbReference>
<feature type="region of interest" description="Disordered" evidence="1">
    <location>
        <begin position="38"/>
        <end position="71"/>
    </location>
</feature>
<keyword evidence="3" id="KW-1185">Reference proteome</keyword>
<evidence type="ECO:0000256" key="1">
    <source>
        <dbReference type="SAM" id="MobiDB-lite"/>
    </source>
</evidence>